<name>A0ABS5DRW5_9PSEU</name>
<gene>
    <name evidence="2" type="ORF">KBO27_33030</name>
</gene>
<comment type="caution">
    <text evidence="2">The sequence shown here is derived from an EMBL/GenBank/DDBJ whole genome shotgun (WGS) entry which is preliminary data.</text>
</comment>
<protein>
    <submittedName>
        <fullName evidence="2">Uncharacterized protein</fullName>
    </submittedName>
</protein>
<feature type="chain" id="PRO_5046228874" evidence="1">
    <location>
        <begin position="28"/>
        <end position="69"/>
    </location>
</feature>
<dbReference type="Proteomes" id="UP000674084">
    <property type="component" value="Unassembled WGS sequence"/>
</dbReference>
<sequence length="69" mass="7289">MRSLVRPIVVGAFILPLAFAGAGLASAGEMEARGGGHHDKCHHFACNWWDIDTTVNDNDTSIINAGIIG</sequence>
<accession>A0ABS5DRW5</accession>
<dbReference type="EMBL" id="JAGPXE010000027">
    <property type="protein sequence ID" value="MBQ0928792.1"/>
    <property type="molecule type" value="Genomic_DNA"/>
</dbReference>
<feature type="signal peptide" evidence="1">
    <location>
        <begin position="1"/>
        <end position="27"/>
    </location>
</feature>
<evidence type="ECO:0000313" key="3">
    <source>
        <dbReference type="Proteomes" id="UP000674084"/>
    </source>
</evidence>
<dbReference type="RefSeq" id="WP_210973779.1">
    <property type="nucleotide sequence ID" value="NZ_JAGPXE010000027.1"/>
</dbReference>
<keyword evidence="3" id="KW-1185">Reference proteome</keyword>
<evidence type="ECO:0000313" key="2">
    <source>
        <dbReference type="EMBL" id="MBQ0928792.1"/>
    </source>
</evidence>
<organism evidence="2 3">
    <name type="scientific">Saccharopolyspora endophytica</name>
    <dbReference type="NCBI Taxonomy" id="543886"/>
    <lineage>
        <taxon>Bacteria</taxon>
        <taxon>Bacillati</taxon>
        <taxon>Actinomycetota</taxon>
        <taxon>Actinomycetes</taxon>
        <taxon>Pseudonocardiales</taxon>
        <taxon>Pseudonocardiaceae</taxon>
        <taxon>Saccharopolyspora</taxon>
    </lineage>
</organism>
<evidence type="ECO:0000256" key="1">
    <source>
        <dbReference type="SAM" id="SignalP"/>
    </source>
</evidence>
<keyword evidence="1" id="KW-0732">Signal</keyword>
<reference evidence="2 3" key="1">
    <citation type="submission" date="2021-04" db="EMBL/GenBank/DDBJ databases">
        <title>Whole-genome sequencing of Saccharopolyspora endophytica KCTC 19397.</title>
        <authorList>
            <person name="Ay H."/>
            <person name="Saygin H."/>
            <person name="Sahin N."/>
        </authorList>
    </citation>
    <scope>NUCLEOTIDE SEQUENCE [LARGE SCALE GENOMIC DNA]</scope>
    <source>
        <strain evidence="2 3">KCTC 19397</strain>
    </source>
</reference>
<proteinExistence type="predicted"/>